<gene>
    <name evidence="3" type="ORF">MGWOODY_Tha1259</name>
</gene>
<feature type="transmembrane region" description="Helical" evidence="1">
    <location>
        <begin position="45"/>
        <end position="66"/>
    </location>
</feature>
<evidence type="ECO:0000256" key="1">
    <source>
        <dbReference type="SAM" id="Phobius"/>
    </source>
</evidence>
<feature type="transmembrane region" description="Helical" evidence="1">
    <location>
        <begin position="167"/>
        <end position="186"/>
    </location>
</feature>
<dbReference type="PANTHER" id="PTHR14969:SF13">
    <property type="entry name" value="AT30094P"/>
    <property type="match status" value="1"/>
</dbReference>
<dbReference type="SMART" id="SM00014">
    <property type="entry name" value="acidPPc"/>
    <property type="match status" value="1"/>
</dbReference>
<dbReference type="Pfam" id="PF01569">
    <property type="entry name" value="PAP2"/>
    <property type="match status" value="1"/>
</dbReference>
<sequence>MINHERLIFAAITAYLLLALALIFTDSNTDTFIAIQALTQRLPDVFWGNMTLVADTLFAVAVLTIACSFKPTLFNQSFVLLVLGAVFVQGLKFALDIPRPPAVLNREVLHVIGPFLKNHSFPSGHSFTALATAGLLVLNTQRSTWAVIVLIIASVASLSRAAVGAHWPLDICIGSASGLLFAWLAIKIVKEYTWLQTQGLRLTAAVLMTIASCALLFHDSRYPDTRLLGGVASILAVCVVSYRYWFLNWRQRNRVEATET</sequence>
<feature type="transmembrane region" description="Helical" evidence="1">
    <location>
        <begin position="7"/>
        <end position="25"/>
    </location>
</feature>
<keyword evidence="1" id="KW-1133">Transmembrane helix</keyword>
<feature type="transmembrane region" description="Helical" evidence="1">
    <location>
        <begin position="120"/>
        <end position="138"/>
    </location>
</feature>
<name>A0A160TEN3_9ZZZZ</name>
<dbReference type="Gene3D" id="1.20.144.10">
    <property type="entry name" value="Phosphatidic acid phosphatase type 2/haloperoxidase"/>
    <property type="match status" value="1"/>
</dbReference>
<keyword evidence="1" id="KW-0812">Transmembrane</keyword>
<feature type="transmembrane region" description="Helical" evidence="1">
    <location>
        <begin position="198"/>
        <end position="217"/>
    </location>
</feature>
<dbReference type="PANTHER" id="PTHR14969">
    <property type="entry name" value="SPHINGOSINE-1-PHOSPHATE PHOSPHOHYDROLASE"/>
    <property type="match status" value="1"/>
</dbReference>
<evidence type="ECO:0000313" key="3">
    <source>
        <dbReference type="EMBL" id="CUS41359.1"/>
    </source>
</evidence>
<dbReference type="CDD" id="cd01610">
    <property type="entry name" value="PAP2_like"/>
    <property type="match status" value="1"/>
</dbReference>
<keyword evidence="1" id="KW-0472">Membrane</keyword>
<feature type="transmembrane region" description="Helical" evidence="1">
    <location>
        <begin position="229"/>
        <end position="246"/>
    </location>
</feature>
<evidence type="ECO:0000259" key="2">
    <source>
        <dbReference type="SMART" id="SM00014"/>
    </source>
</evidence>
<dbReference type="InterPro" id="IPR036938">
    <property type="entry name" value="PAP2/HPO_sf"/>
</dbReference>
<feature type="transmembrane region" description="Helical" evidence="1">
    <location>
        <begin position="145"/>
        <end position="161"/>
    </location>
</feature>
<dbReference type="GO" id="GO:0042392">
    <property type="term" value="F:sphingosine-1-phosphate phosphatase activity"/>
    <property type="evidence" value="ECO:0007669"/>
    <property type="project" value="TreeGrafter"/>
</dbReference>
<proteinExistence type="predicted"/>
<dbReference type="InterPro" id="IPR000326">
    <property type="entry name" value="PAP2/HPO"/>
</dbReference>
<dbReference type="EMBL" id="CZQC01000039">
    <property type="protein sequence ID" value="CUS41359.1"/>
    <property type="molecule type" value="Genomic_DNA"/>
</dbReference>
<dbReference type="AlphaFoldDB" id="A0A160TEN3"/>
<organism evidence="3">
    <name type="scientific">hydrothermal vent metagenome</name>
    <dbReference type="NCBI Taxonomy" id="652676"/>
    <lineage>
        <taxon>unclassified sequences</taxon>
        <taxon>metagenomes</taxon>
        <taxon>ecological metagenomes</taxon>
    </lineage>
</organism>
<accession>A0A160TEN3</accession>
<feature type="transmembrane region" description="Helical" evidence="1">
    <location>
        <begin position="78"/>
        <end position="95"/>
    </location>
</feature>
<feature type="domain" description="Phosphatidic acid phosphatase type 2/haloperoxidase" evidence="2">
    <location>
        <begin position="75"/>
        <end position="186"/>
    </location>
</feature>
<protein>
    <recommendedName>
        <fullName evidence="2">Phosphatidic acid phosphatase type 2/haloperoxidase domain-containing protein</fullName>
    </recommendedName>
</protein>
<reference evidence="3" key="1">
    <citation type="submission" date="2015-10" db="EMBL/GenBank/DDBJ databases">
        <authorList>
            <person name="Gilbert D.G."/>
        </authorList>
    </citation>
    <scope>NUCLEOTIDE SEQUENCE</scope>
</reference>
<dbReference type="SUPFAM" id="SSF48317">
    <property type="entry name" value="Acid phosphatase/Vanadium-dependent haloperoxidase"/>
    <property type="match status" value="1"/>
</dbReference>